<keyword evidence="3" id="KW-1185">Reference proteome</keyword>
<organism evidence="2 3">
    <name type="scientific">Pseudonocardia charpentierae</name>
    <dbReference type="NCBI Taxonomy" id="3075545"/>
    <lineage>
        <taxon>Bacteria</taxon>
        <taxon>Bacillati</taxon>
        <taxon>Actinomycetota</taxon>
        <taxon>Actinomycetes</taxon>
        <taxon>Pseudonocardiales</taxon>
        <taxon>Pseudonocardiaceae</taxon>
        <taxon>Pseudonocardia</taxon>
    </lineage>
</organism>
<comment type="caution">
    <text evidence="2">The sequence shown here is derived from an EMBL/GenBank/DDBJ whole genome shotgun (WGS) entry which is preliminary data.</text>
</comment>
<sequence>MTGTGPGGSESAMLAAPAVITLCHEYAALAGAAVAGLAEFLADAAALAVRVLPTAQSACIRVRVPEVVTAVADADEPPGPPARSSREVLAIPLVGRGDLAGILELDSAGRGDFPTDERELAEVLAVLLTLSLGNAA</sequence>
<dbReference type="EMBL" id="JAVREJ010000015">
    <property type="protein sequence ID" value="MDT0351844.1"/>
    <property type="molecule type" value="Genomic_DNA"/>
</dbReference>
<proteinExistence type="predicted"/>
<dbReference type="Proteomes" id="UP001183202">
    <property type="component" value="Unassembled WGS sequence"/>
</dbReference>
<evidence type="ECO:0000313" key="3">
    <source>
        <dbReference type="Proteomes" id="UP001183202"/>
    </source>
</evidence>
<reference evidence="3" key="1">
    <citation type="submission" date="2023-07" db="EMBL/GenBank/DDBJ databases">
        <title>30 novel species of actinomycetes from the DSMZ collection.</title>
        <authorList>
            <person name="Nouioui I."/>
        </authorList>
    </citation>
    <scope>NUCLEOTIDE SEQUENCE [LARGE SCALE GENOMIC DNA]</scope>
    <source>
        <strain evidence="3">DSM 45834</strain>
    </source>
</reference>
<accession>A0ABU2NDA1</accession>
<dbReference type="RefSeq" id="WP_311558323.1">
    <property type="nucleotide sequence ID" value="NZ_JAVREJ010000015.1"/>
</dbReference>
<gene>
    <name evidence="2" type="ORF">RM445_20165</name>
</gene>
<name>A0ABU2NDA1_9PSEU</name>
<evidence type="ECO:0000313" key="2">
    <source>
        <dbReference type="EMBL" id="MDT0351844.1"/>
    </source>
</evidence>
<protein>
    <submittedName>
        <fullName evidence="2">GAF domain-containing protein</fullName>
    </submittedName>
</protein>
<dbReference type="InterPro" id="IPR003018">
    <property type="entry name" value="GAF"/>
</dbReference>
<dbReference type="Pfam" id="PF01590">
    <property type="entry name" value="GAF"/>
    <property type="match status" value="1"/>
</dbReference>
<dbReference type="Gene3D" id="3.30.450.40">
    <property type="match status" value="1"/>
</dbReference>
<evidence type="ECO:0000259" key="1">
    <source>
        <dbReference type="Pfam" id="PF01590"/>
    </source>
</evidence>
<dbReference type="InterPro" id="IPR029016">
    <property type="entry name" value="GAF-like_dom_sf"/>
</dbReference>
<dbReference type="SUPFAM" id="SSF55781">
    <property type="entry name" value="GAF domain-like"/>
    <property type="match status" value="1"/>
</dbReference>
<feature type="domain" description="GAF" evidence="1">
    <location>
        <begin position="69"/>
        <end position="131"/>
    </location>
</feature>